<keyword evidence="3" id="KW-1185">Reference proteome</keyword>
<evidence type="ECO:0000259" key="1">
    <source>
        <dbReference type="Pfam" id="PF01676"/>
    </source>
</evidence>
<accession>A0ABR9XJK5</accession>
<name>A0ABR9XJK5_9SPHI</name>
<evidence type="ECO:0000313" key="2">
    <source>
        <dbReference type="EMBL" id="MBE9667566.1"/>
    </source>
</evidence>
<dbReference type="InterPro" id="IPR006124">
    <property type="entry name" value="Metalloenzyme"/>
</dbReference>
<feature type="domain" description="Metalloenzyme" evidence="1">
    <location>
        <begin position="222"/>
        <end position="346"/>
    </location>
</feature>
<dbReference type="RefSeq" id="WP_194107023.1">
    <property type="nucleotide sequence ID" value="NZ_JADFFM010000002.1"/>
</dbReference>
<dbReference type="InterPro" id="IPR017850">
    <property type="entry name" value="Alkaline_phosphatase_core_sf"/>
</dbReference>
<organism evidence="2 3">
    <name type="scientific">Mucilaginibacter boryungensis</name>
    <dbReference type="NCBI Taxonomy" id="768480"/>
    <lineage>
        <taxon>Bacteria</taxon>
        <taxon>Pseudomonadati</taxon>
        <taxon>Bacteroidota</taxon>
        <taxon>Sphingobacteriia</taxon>
        <taxon>Sphingobacteriales</taxon>
        <taxon>Sphingobacteriaceae</taxon>
        <taxon>Mucilaginibacter</taxon>
    </lineage>
</organism>
<dbReference type="Pfam" id="PF01676">
    <property type="entry name" value="Metalloenzyme"/>
    <property type="match status" value="1"/>
</dbReference>
<evidence type="ECO:0000313" key="3">
    <source>
        <dbReference type="Proteomes" id="UP000632774"/>
    </source>
</evidence>
<gene>
    <name evidence="2" type="ORF">IRJ18_14425</name>
</gene>
<dbReference type="Gene3D" id="3.40.720.10">
    <property type="entry name" value="Alkaline Phosphatase, subunit A"/>
    <property type="match status" value="1"/>
</dbReference>
<sequence length="361" mass="40811">MNTLTKFLTVIFLTGLVQTGSAQSKIKNIIIVTTDGFRWQEIFNGADRALATSKTFSHGDSVAILKKYWDKNQEVARAKMMPFLWGAIARQGQIYGNRNLDNKVNTANPYWFSYPGYNEILTGYPDTAVNSNNYKNNPNTTILEYLNKQPQFKGKVAAFAAWGAFDRILNKPRANFPVTAAFEKTGGLHPTANESMINKMLEDSYRPFGDEECLDVFTHYAAMEYLKQNKPRVLYISYGETDEWAHAGNYYSYLNAVHQVDKWLSDIWNYIQNDPFYKNQTALIITTDHGRGTDSQWTSHGQKIPGANQIWFAVMGPGITAKGEMKQSGQYYQQQLAQTIASLLGTKFTAEHPVADKISLP</sequence>
<dbReference type="EMBL" id="JADFFM010000002">
    <property type="protein sequence ID" value="MBE9667566.1"/>
    <property type="molecule type" value="Genomic_DNA"/>
</dbReference>
<protein>
    <submittedName>
        <fullName evidence="2">Alkaline phosphatase family protein</fullName>
    </submittedName>
</protein>
<reference evidence="2 3" key="1">
    <citation type="submission" date="2020-10" db="EMBL/GenBank/DDBJ databases">
        <title>Mucilaginibacter mali sp. nov., isolated from rhizosphere soil of apple orchard.</title>
        <authorList>
            <person name="Lee J.-S."/>
            <person name="Kim H.S."/>
            <person name="Kim J.-S."/>
        </authorList>
    </citation>
    <scope>NUCLEOTIDE SEQUENCE [LARGE SCALE GENOMIC DNA]</scope>
    <source>
        <strain evidence="2 3">KCTC 23157</strain>
    </source>
</reference>
<proteinExistence type="predicted"/>
<dbReference type="SUPFAM" id="SSF53649">
    <property type="entry name" value="Alkaline phosphatase-like"/>
    <property type="match status" value="1"/>
</dbReference>
<dbReference type="Proteomes" id="UP000632774">
    <property type="component" value="Unassembled WGS sequence"/>
</dbReference>
<comment type="caution">
    <text evidence="2">The sequence shown here is derived from an EMBL/GenBank/DDBJ whole genome shotgun (WGS) entry which is preliminary data.</text>
</comment>